<dbReference type="Pfam" id="PF00651">
    <property type="entry name" value="BTB"/>
    <property type="match status" value="1"/>
</dbReference>
<organism evidence="3">
    <name type="scientific">Magallana gigas</name>
    <name type="common">Pacific oyster</name>
    <name type="synonym">Crassostrea gigas</name>
    <dbReference type="NCBI Taxonomy" id="29159"/>
    <lineage>
        <taxon>Eukaryota</taxon>
        <taxon>Metazoa</taxon>
        <taxon>Spiralia</taxon>
        <taxon>Lophotrochozoa</taxon>
        <taxon>Mollusca</taxon>
        <taxon>Bivalvia</taxon>
        <taxon>Autobranchia</taxon>
        <taxon>Pteriomorphia</taxon>
        <taxon>Ostreida</taxon>
        <taxon>Ostreoidea</taxon>
        <taxon>Ostreidae</taxon>
        <taxon>Magallana</taxon>
    </lineage>
</organism>
<name>K1QQK0_MAGGI</name>
<proteinExistence type="predicted"/>
<protein>
    <submittedName>
        <fullName evidence="3">Uncharacterized protein</fullName>
    </submittedName>
</protein>
<dbReference type="Pfam" id="PF08005">
    <property type="entry name" value="PHR"/>
    <property type="match status" value="1"/>
</dbReference>
<evidence type="ECO:0000256" key="1">
    <source>
        <dbReference type="ARBA" id="ARBA00004496"/>
    </source>
</evidence>
<gene>
    <name evidence="3" type="ORF">CGI_10008413</name>
</gene>
<dbReference type="PROSITE" id="PS50097">
    <property type="entry name" value="BTB"/>
    <property type="match status" value="1"/>
</dbReference>
<dbReference type="InterPro" id="IPR000210">
    <property type="entry name" value="BTB/POZ_dom"/>
</dbReference>
<dbReference type="GO" id="GO:0022008">
    <property type="term" value="P:neurogenesis"/>
    <property type="evidence" value="ECO:0007669"/>
    <property type="project" value="TreeGrafter"/>
</dbReference>
<dbReference type="SUPFAM" id="SSF54695">
    <property type="entry name" value="POZ domain"/>
    <property type="match status" value="1"/>
</dbReference>
<comment type="subcellular location">
    <subcellularLocation>
        <location evidence="1">Cytoplasm</location>
    </subcellularLocation>
</comment>
<dbReference type="InParanoid" id="K1QQK0"/>
<dbReference type="InterPro" id="IPR011333">
    <property type="entry name" value="SKP1/BTB/POZ_sf"/>
</dbReference>
<dbReference type="HOGENOM" id="CLU_1422759_0_0_1"/>
<dbReference type="PANTHER" id="PTHR45774">
    <property type="entry name" value="BTB/POZ DOMAIN-CONTAINING"/>
    <property type="match status" value="1"/>
</dbReference>
<evidence type="ECO:0000313" key="3">
    <source>
        <dbReference type="EMBL" id="EKC33439.1"/>
    </source>
</evidence>
<sequence>MATGGNMDWRIGRNVVQCNKYMLDHEVEGDVTFVVGGEEIRAHRYMLISRSAVFQSQFTRQRMSQEIQVEDIEPHIFKKMLHHQREGSYKVNLKILEDGAVKKAIPNKEFVSDGRQKYHLIRIIPPYHFMADVVYTVEMVMKGPTSFYGKSGKEMVTEEDVTFTFIPNDNGLNGTNTSIGQFPGFVFEKDE</sequence>
<dbReference type="Gene3D" id="2.60.120.820">
    <property type="entry name" value="PHR domain"/>
    <property type="match status" value="1"/>
</dbReference>
<keyword evidence="2" id="KW-0963">Cytoplasm</keyword>
<dbReference type="InterPro" id="IPR038648">
    <property type="entry name" value="PHR_sf"/>
</dbReference>
<dbReference type="PANTHER" id="PTHR45774:SF4">
    <property type="entry name" value="AXUNDEAD, ISOFORM F"/>
    <property type="match status" value="1"/>
</dbReference>
<accession>K1QQK0</accession>
<dbReference type="EMBL" id="JH818008">
    <property type="protein sequence ID" value="EKC33439.1"/>
    <property type="molecule type" value="Genomic_DNA"/>
</dbReference>
<dbReference type="AlphaFoldDB" id="K1QQK0"/>
<evidence type="ECO:0000256" key="2">
    <source>
        <dbReference type="ARBA" id="ARBA00022490"/>
    </source>
</evidence>
<dbReference type="GO" id="GO:0005829">
    <property type="term" value="C:cytosol"/>
    <property type="evidence" value="ECO:0007669"/>
    <property type="project" value="TreeGrafter"/>
</dbReference>
<dbReference type="InterPro" id="IPR012983">
    <property type="entry name" value="PHR"/>
</dbReference>
<reference evidence="3" key="1">
    <citation type="journal article" date="2012" name="Nature">
        <title>The oyster genome reveals stress adaptation and complexity of shell formation.</title>
        <authorList>
            <person name="Zhang G."/>
            <person name="Fang X."/>
            <person name="Guo X."/>
            <person name="Li L."/>
            <person name="Luo R."/>
            <person name="Xu F."/>
            <person name="Yang P."/>
            <person name="Zhang L."/>
            <person name="Wang X."/>
            <person name="Qi H."/>
            <person name="Xiong Z."/>
            <person name="Que H."/>
            <person name="Xie Y."/>
            <person name="Holland P.W."/>
            <person name="Paps J."/>
            <person name="Zhu Y."/>
            <person name="Wu F."/>
            <person name="Chen Y."/>
            <person name="Wang J."/>
            <person name="Peng C."/>
            <person name="Meng J."/>
            <person name="Yang L."/>
            <person name="Liu J."/>
            <person name="Wen B."/>
            <person name="Zhang N."/>
            <person name="Huang Z."/>
            <person name="Zhu Q."/>
            <person name="Feng Y."/>
            <person name="Mount A."/>
            <person name="Hedgecock D."/>
            <person name="Xu Z."/>
            <person name="Liu Y."/>
            <person name="Domazet-Loso T."/>
            <person name="Du Y."/>
            <person name="Sun X."/>
            <person name="Zhang S."/>
            <person name="Liu B."/>
            <person name="Cheng P."/>
            <person name="Jiang X."/>
            <person name="Li J."/>
            <person name="Fan D."/>
            <person name="Wang W."/>
            <person name="Fu W."/>
            <person name="Wang T."/>
            <person name="Wang B."/>
            <person name="Zhang J."/>
            <person name="Peng Z."/>
            <person name="Li Y."/>
            <person name="Li N."/>
            <person name="Wang J."/>
            <person name="Chen M."/>
            <person name="He Y."/>
            <person name="Tan F."/>
            <person name="Song X."/>
            <person name="Zheng Q."/>
            <person name="Huang R."/>
            <person name="Yang H."/>
            <person name="Du X."/>
            <person name="Chen L."/>
            <person name="Yang M."/>
            <person name="Gaffney P.M."/>
            <person name="Wang S."/>
            <person name="Luo L."/>
            <person name="She Z."/>
            <person name="Ming Y."/>
            <person name="Huang W."/>
            <person name="Zhang S."/>
            <person name="Huang B."/>
            <person name="Zhang Y."/>
            <person name="Qu T."/>
            <person name="Ni P."/>
            <person name="Miao G."/>
            <person name="Wang J."/>
            <person name="Wang Q."/>
            <person name="Steinberg C.E."/>
            <person name="Wang H."/>
            <person name="Li N."/>
            <person name="Qian L."/>
            <person name="Zhang G."/>
            <person name="Li Y."/>
            <person name="Yang H."/>
            <person name="Liu X."/>
            <person name="Wang J."/>
            <person name="Yin Y."/>
            <person name="Wang J."/>
        </authorList>
    </citation>
    <scope>NUCLEOTIDE SEQUENCE [LARGE SCALE GENOMIC DNA]</scope>
    <source>
        <strain evidence="3">05x7-T-G4-1.051#20</strain>
    </source>
</reference>